<accession>A0A1J5QLZ6</accession>
<evidence type="ECO:0000256" key="3">
    <source>
        <dbReference type="ARBA" id="ARBA00016891"/>
    </source>
</evidence>
<proteinExistence type="predicted"/>
<gene>
    <name evidence="11" type="ORF">GALL_337320</name>
</gene>
<evidence type="ECO:0000256" key="1">
    <source>
        <dbReference type="ARBA" id="ARBA00005067"/>
    </source>
</evidence>
<dbReference type="GO" id="GO:0004665">
    <property type="term" value="F:prephenate dehydrogenase (NADP+) activity"/>
    <property type="evidence" value="ECO:0007669"/>
    <property type="project" value="InterPro"/>
</dbReference>
<feature type="domain" description="Prephenate/arogenate dehydrogenase" evidence="9">
    <location>
        <begin position="13"/>
        <end position="291"/>
    </location>
</feature>
<evidence type="ECO:0000313" key="11">
    <source>
        <dbReference type="EMBL" id="OIQ84448.1"/>
    </source>
</evidence>
<dbReference type="GO" id="GO:0006571">
    <property type="term" value="P:tyrosine biosynthetic process"/>
    <property type="evidence" value="ECO:0007669"/>
    <property type="project" value="UniProtKB-UniPathway"/>
</dbReference>
<keyword evidence="5" id="KW-0560">Oxidoreductase</keyword>
<reference evidence="11" key="1">
    <citation type="submission" date="2016-10" db="EMBL/GenBank/DDBJ databases">
        <title>Sequence of Gallionella enrichment culture.</title>
        <authorList>
            <person name="Poehlein A."/>
            <person name="Muehling M."/>
            <person name="Daniel R."/>
        </authorList>
    </citation>
    <scope>NUCLEOTIDE SEQUENCE</scope>
</reference>
<dbReference type="InterPro" id="IPR036291">
    <property type="entry name" value="NAD(P)-bd_dom_sf"/>
</dbReference>
<evidence type="ECO:0000256" key="7">
    <source>
        <dbReference type="ARBA" id="ARBA00023141"/>
    </source>
</evidence>
<feature type="domain" description="ACT" evidence="10">
    <location>
        <begin position="306"/>
        <end position="375"/>
    </location>
</feature>
<dbReference type="PROSITE" id="PS51671">
    <property type="entry name" value="ACT"/>
    <property type="match status" value="1"/>
</dbReference>
<dbReference type="EMBL" id="MLJW01000617">
    <property type="protein sequence ID" value="OIQ84448.1"/>
    <property type="molecule type" value="Genomic_DNA"/>
</dbReference>
<keyword evidence="7" id="KW-0028">Amino-acid biosynthesis</keyword>
<dbReference type="CDD" id="cd02116">
    <property type="entry name" value="ACT"/>
    <property type="match status" value="1"/>
</dbReference>
<evidence type="ECO:0000256" key="6">
    <source>
        <dbReference type="ARBA" id="ARBA00023027"/>
    </source>
</evidence>
<evidence type="ECO:0000259" key="9">
    <source>
        <dbReference type="PROSITE" id="PS51176"/>
    </source>
</evidence>
<dbReference type="GO" id="GO:0008977">
    <property type="term" value="F:prephenate dehydrogenase (NAD+) activity"/>
    <property type="evidence" value="ECO:0007669"/>
    <property type="project" value="UniProtKB-EC"/>
</dbReference>
<dbReference type="SUPFAM" id="SSF48179">
    <property type="entry name" value="6-phosphogluconate dehydrogenase C-terminal domain-like"/>
    <property type="match status" value="1"/>
</dbReference>
<dbReference type="InterPro" id="IPR050812">
    <property type="entry name" value="Preph/Arog_dehydrog"/>
</dbReference>
<organism evidence="11">
    <name type="scientific">mine drainage metagenome</name>
    <dbReference type="NCBI Taxonomy" id="410659"/>
    <lineage>
        <taxon>unclassified sequences</taxon>
        <taxon>metagenomes</taxon>
        <taxon>ecological metagenomes</taxon>
    </lineage>
</organism>
<dbReference type="InterPro" id="IPR008927">
    <property type="entry name" value="6-PGluconate_DH-like_C_sf"/>
</dbReference>
<dbReference type="SUPFAM" id="SSF55021">
    <property type="entry name" value="ACT-like"/>
    <property type="match status" value="1"/>
</dbReference>
<evidence type="ECO:0000256" key="2">
    <source>
        <dbReference type="ARBA" id="ARBA00012068"/>
    </source>
</evidence>
<dbReference type="EC" id="1.3.1.12" evidence="2"/>
<dbReference type="Gene3D" id="3.40.50.720">
    <property type="entry name" value="NAD(P)-binding Rossmann-like Domain"/>
    <property type="match status" value="1"/>
</dbReference>
<dbReference type="AlphaFoldDB" id="A0A1J5QLZ6"/>
<protein>
    <recommendedName>
        <fullName evidence="3">Prephenate dehydrogenase</fullName>
        <ecNumber evidence="2">1.3.1.12</ecNumber>
    </recommendedName>
</protein>
<evidence type="ECO:0000256" key="8">
    <source>
        <dbReference type="ARBA" id="ARBA00049260"/>
    </source>
</evidence>
<evidence type="ECO:0000256" key="4">
    <source>
        <dbReference type="ARBA" id="ARBA00022498"/>
    </source>
</evidence>
<dbReference type="PANTHER" id="PTHR21363:SF0">
    <property type="entry name" value="PREPHENATE DEHYDROGENASE [NADP(+)]"/>
    <property type="match status" value="1"/>
</dbReference>
<dbReference type="InterPro" id="IPR046825">
    <property type="entry name" value="PDH_C"/>
</dbReference>
<dbReference type="Pfam" id="PF20463">
    <property type="entry name" value="PDH_C"/>
    <property type="match status" value="1"/>
</dbReference>
<evidence type="ECO:0000256" key="5">
    <source>
        <dbReference type="ARBA" id="ARBA00023002"/>
    </source>
</evidence>
<comment type="caution">
    <text evidence="11">The sequence shown here is derived from an EMBL/GenBank/DDBJ whole genome shotgun (WGS) entry which is preliminary data.</text>
</comment>
<dbReference type="NCBIfam" id="NF005112">
    <property type="entry name" value="PRK06545.2-4"/>
    <property type="match status" value="1"/>
</dbReference>
<dbReference type="InterPro" id="IPR002912">
    <property type="entry name" value="ACT_dom"/>
</dbReference>
<comment type="pathway">
    <text evidence="1">Amino-acid biosynthesis; L-tyrosine biosynthesis; (4-hydroxyphenyl)pyruvate from prephenate (NAD(+) route): step 1/1.</text>
</comment>
<dbReference type="PANTHER" id="PTHR21363">
    <property type="entry name" value="PREPHENATE DEHYDROGENASE"/>
    <property type="match status" value="1"/>
</dbReference>
<dbReference type="UniPathway" id="UPA00122">
    <property type="reaction ID" value="UER00961"/>
</dbReference>
<dbReference type="InterPro" id="IPR045865">
    <property type="entry name" value="ACT-like_dom_sf"/>
</dbReference>
<keyword evidence="4" id="KW-0827">Tyrosine biosynthesis</keyword>
<dbReference type="NCBIfam" id="NF005111">
    <property type="entry name" value="PRK06545.2-3"/>
    <property type="match status" value="1"/>
</dbReference>
<dbReference type="Pfam" id="PF02153">
    <property type="entry name" value="PDH_N"/>
    <property type="match status" value="1"/>
</dbReference>
<dbReference type="PROSITE" id="PS51176">
    <property type="entry name" value="PDH_ADH"/>
    <property type="match status" value="1"/>
</dbReference>
<dbReference type="InterPro" id="IPR046826">
    <property type="entry name" value="PDH_N"/>
</dbReference>
<name>A0A1J5QLZ6_9ZZZZ</name>
<keyword evidence="7" id="KW-0057">Aromatic amino acid biosynthesis</keyword>
<keyword evidence="6" id="KW-0520">NAD</keyword>
<dbReference type="InterPro" id="IPR003099">
    <property type="entry name" value="Prephen_DH"/>
</dbReference>
<dbReference type="Gene3D" id="1.10.3660.10">
    <property type="entry name" value="6-phosphogluconate dehydrogenase C-terminal like domain"/>
    <property type="match status" value="1"/>
</dbReference>
<dbReference type="SUPFAM" id="SSF51735">
    <property type="entry name" value="NAD(P)-binding Rossmann-fold domains"/>
    <property type="match status" value="1"/>
</dbReference>
<evidence type="ECO:0000259" key="10">
    <source>
        <dbReference type="PROSITE" id="PS51671"/>
    </source>
</evidence>
<comment type="catalytic activity">
    <reaction evidence="8">
        <text>prephenate + NAD(+) = 3-(4-hydroxyphenyl)pyruvate + CO2 + NADH</text>
        <dbReference type="Rhea" id="RHEA:13869"/>
        <dbReference type="ChEBI" id="CHEBI:16526"/>
        <dbReference type="ChEBI" id="CHEBI:29934"/>
        <dbReference type="ChEBI" id="CHEBI:36242"/>
        <dbReference type="ChEBI" id="CHEBI:57540"/>
        <dbReference type="ChEBI" id="CHEBI:57945"/>
        <dbReference type="EC" id="1.3.1.12"/>
    </reaction>
</comment>
<sequence>MSLGTLPPVATTGPVRIVGTGLLGASIGLSLATRGVDVVLHDSSRTALALARDVGAGRLPADGDAPVRLVVVAAPPDVTAEVVIAELSAHPHAVVTDVASVKGAVLDELVAAGADLSRYVGSHPMAGRERSGPTAARADLFAGRPWVIAGSGHSSAEAVLAVRQLATDLGATPVAMEAREHDAAVAVVSHVPQVVASLVAARLTDAPAAALDLSGQGLRDVTRIASSDAPLWTSILAANAAAVRSVLMDLRADLDVVIDALGEADVPHGTAAVGALGALARTVTAGNLGVARIPGKHGGAPRHYEVVTVLVPDAPGELARLFSDVGDAEVNIEDLQLEHSPRQPVGLAMISVLTGRSAPLEKELVARGWRVANRG</sequence>
<dbReference type="GO" id="GO:0070403">
    <property type="term" value="F:NAD+ binding"/>
    <property type="evidence" value="ECO:0007669"/>
    <property type="project" value="InterPro"/>
</dbReference>